<evidence type="ECO:0000256" key="1">
    <source>
        <dbReference type="SAM" id="SignalP"/>
    </source>
</evidence>
<name>A0A5B9E816_9BACT</name>
<dbReference type="EMBL" id="CP042806">
    <property type="protein sequence ID" value="QEE27714.1"/>
    <property type="molecule type" value="Genomic_DNA"/>
</dbReference>
<organism evidence="2 3">
    <name type="scientific">Terriglobus albidus</name>
    <dbReference type="NCBI Taxonomy" id="1592106"/>
    <lineage>
        <taxon>Bacteria</taxon>
        <taxon>Pseudomonadati</taxon>
        <taxon>Acidobacteriota</taxon>
        <taxon>Terriglobia</taxon>
        <taxon>Terriglobales</taxon>
        <taxon>Acidobacteriaceae</taxon>
        <taxon>Terriglobus</taxon>
    </lineage>
</organism>
<protein>
    <recommendedName>
        <fullName evidence="4">TonB family protein</fullName>
    </recommendedName>
</protein>
<dbReference type="Gene3D" id="3.30.1150.10">
    <property type="match status" value="1"/>
</dbReference>
<evidence type="ECO:0008006" key="4">
    <source>
        <dbReference type="Google" id="ProtNLM"/>
    </source>
</evidence>
<reference evidence="2 3" key="1">
    <citation type="submission" date="2019-08" db="EMBL/GenBank/DDBJ databases">
        <title>Complete genome sequence of Terriglobus albidus strain ORNL.</title>
        <authorList>
            <person name="Podar M."/>
        </authorList>
    </citation>
    <scope>NUCLEOTIDE SEQUENCE [LARGE SCALE GENOMIC DNA]</scope>
    <source>
        <strain evidence="2 3">ORNL</strain>
    </source>
</reference>
<proteinExistence type="predicted"/>
<dbReference type="SUPFAM" id="SSF74653">
    <property type="entry name" value="TolA/TonB C-terminal domain"/>
    <property type="match status" value="1"/>
</dbReference>
<gene>
    <name evidence="2" type="ORF">FTW19_06720</name>
</gene>
<dbReference type="Proteomes" id="UP000321820">
    <property type="component" value="Chromosome"/>
</dbReference>
<keyword evidence="3" id="KW-1185">Reference proteome</keyword>
<sequence>MKKFLAASIALVSVAANAQLMPITDGFLARAIAPAAIASATGVAKPVNAAIALVPPVRQSQLDASNIAAGAAGLVTAHFTVDTNGVPQDIMLDRSISPSVDARIIKAVSALRYTPGSLHGEKIAYPVALSLNLK</sequence>
<feature type="chain" id="PRO_5022947352" description="TonB family protein" evidence="1">
    <location>
        <begin position="19"/>
        <end position="134"/>
    </location>
</feature>
<evidence type="ECO:0000313" key="2">
    <source>
        <dbReference type="EMBL" id="QEE27714.1"/>
    </source>
</evidence>
<dbReference type="RefSeq" id="WP_147646904.1">
    <property type="nucleotide sequence ID" value="NZ_CP042806.1"/>
</dbReference>
<dbReference type="AlphaFoldDB" id="A0A5B9E816"/>
<keyword evidence="1" id="KW-0732">Signal</keyword>
<evidence type="ECO:0000313" key="3">
    <source>
        <dbReference type="Proteomes" id="UP000321820"/>
    </source>
</evidence>
<dbReference type="KEGG" id="talb:FTW19_06720"/>
<accession>A0A5B9E816</accession>
<feature type="signal peptide" evidence="1">
    <location>
        <begin position="1"/>
        <end position="18"/>
    </location>
</feature>